<dbReference type="OrthoDB" id="7067800at2"/>
<dbReference type="RefSeq" id="WP_135030400.1">
    <property type="nucleotide sequence ID" value="NZ_BMLA01000010.1"/>
</dbReference>
<dbReference type="EMBL" id="JACHMC010000001">
    <property type="protein sequence ID" value="MBB4881767.1"/>
    <property type="molecule type" value="Genomic_DNA"/>
</dbReference>
<dbReference type="Pfam" id="PF04199">
    <property type="entry name" value="Cyclase"/>
    <property type="match status" value="1"/>
</dbReference>
<dbReference type="GO" id="GO:0004061">
    <property type="term" value="F:arylformamidase activity"/>
    <property type="evidence" value="ECO:0007669"/>
    <property type="project" value="InterPro"/>
</dbReference>
<dbReference type="PANTHER" id="PTHR31118:SF12">
    <property type="entry name" value="CYCLASE-LIKE PROTEIN 2"/>
    <property type="match status" value="1"/>
</dbReference>
<evidence type="ECO:0000313" key="2">
    <source>
        <dbReference type="Proteomes" id="UP000560081"/>
    </source>
</evidence>
<dbReference type="AlphaFoldDB" id="A0A4Y8WZT6"/>
<dbReference type="Proteomes" id="UP000560081">
    <property type="component" value="Unassembled WGS sequence"/>
</dbReference>
<proteinExistence type="predicted"/>
<dbReference type="Gene3D" id="3.50.30.50">
    <property type="entry name" value="Putative cyclase"/>
    <property type="match status" value="1"/>
</dbReference>
<evidence type="ECO:0000313" key="1">
    <source>
        <dbReference type="EMBL" id="MBB4881767.1"/>
    </source>
</evidence>
<dbReference type="SUPFAM" id="SSF102198">
    <property type="entry name" value="Putative cyclase"/>
    <property type="match status" value="1"/>
</dbReference>
<dbReference type="InterPro" id="IPR037175">
    <property type="entry name" value="KFase_sf"/>
</dbReference>
<organism evidence="1 2">
    <name type="scientific">Micrococcus flavus</name>
    <dbReference type="NCBI Taxonomy" id="384602"/>
    <lineage>
        <taxon>Bacteria</taxon>
        <taxon>Bacillati</taxon>
        <taxon>Actinomycetota</taxon>
        <taxon>Actinomycetes</taxon>
        <taxon>Micrococcales</taxon>
        <taxon>Micrococcaceae</taxon>
        <taxon>Micrococcus</taxon>
    </lineage>
</organism>
<dbReference type="GO" id="GO:0019441">
    <property type="term" value="P:L-tryptophan catabolic process to kynurenine"/>
    <property type="evidence" value="ECO:0007669"/>
    <property type="project" value="InterPro"/>
</dbReference>
<sequence length="231" mass="24281">MREEDAQRVDLSHRLTSGGTVFPGDPQIRLAPAARIEVDGFAVTSVTMGSHSGTHVDAPSHTVAGGRTMDDVDVARLIGRAHLLRVPGLAPRERIGLARLEGQLAALPDGARIVLLVTGWDRFWGDAAYLDHPFLDGLVGEHLRDRGVDVLGVDTLNPDETAPEGSAPLPVHEALLGADRLIIENLRGLADLPASVTSLELTALPLPLGGADGAPVRAIARIPAEAWAGCP</sequence>
<accession>A0A4Y8WZT6</accession>
<dbReference type="PANTHER" id="PTHR31118">
    <property type="entry name" value="CYCLASE-LIKE PROTEIN 2"/>
    <property type="match status" value="1"/>
</dbReference>
<name>A0A4Y8WZT6_9MICC</name>
<dbReference type="InterPro" id="IPR007325">
    <property type="entry name" value="KFase/CYL"/>
</dbReference>
<protein>
    <submittedName>
        <fullName evidence="1">Kynurenine formamidase</fullName>
    </submittedName>
</protein>
<comment type="caution">
    <text evidence="1">The sequence shown here is derived from an EMBL/GenBank/DDBJ whole genome shotgun (WGS) entry which is preliminary data.</text>
</comment>
<gene>
    <name evidence="1" type="ORF">BJ976_000118</name>
</gene>
<reference evidence="1 2" key="1">
    <citation type="submission" date="2020-08" db="EMBL/GenBank/DDBJ databases">
        <title>Sequencing the genomes of 1000 actinobacteria strains.</title>
        <authorList>
            <person name="Klenk H.-P."/>
        </authorList>
    </citation>
    <scope>NUCLEOTIDE SEQUENCE [LARGE SCALE GENOMIC DNA]</scope>
    <source>
        <strain evidence="1 2">DSM 19079</strain>
    </source>
</reference>
<keyword evidence="2" id="KW-1185">Reference proteome</keyword>